<feature type="non-terminal residue" evidence="2">
    <location>
        <position position="180"/>
    </location>
</feature>
<name>A0A699TM49_TANCI</name>
<evidence type="ECO:0000313" key="2">
    <source>
        <dbReference type="EMBL" id="GFD11815.1"/>
    </source>
</evidence>
<dbReference type="EMBL" id="BKCJ011261525">
    <property type="protein sequence ID" value="GFD11815.1"/>
    <property type="molecule type" value="Genomic_DNA"/>
</dbReference>
<sequence>MSERNMLASSNPQPVSQFNPITGELIMSCANVNFSGIAPVVLDKLTDLEKDKKTPVKKPAGVVEKPNAVVDKAPKHKVPTKQLNYVVVQDKDNVTASAKEPASVVVLDKDNVLVNDPAELDQEKDNEKYKAPAKEPASVVGSVCDVVKQILFDVEDALKNKAIEKASDVVNVYVVVESVC</sequence>
<feature type="region of interest" description="Disordered" evidence="1">
    <location>
        <begin position="53"/>
        <end position="74"/>
    </location>
</feature>
<protein>
    <submittedName>
        <fullName evidence="2">Uncharacterized protein</fullName>
    </submittedName>
</protein>
<accession>A0A699TM49</accession>
<organism evidence="2">
    <name type="scientific">Tanacetum cinerariifolium</name>
    <name type="common">Dalmatian daisy</name>
    <name type="synonym">Chrysanthemum cinerariifolium</name>
    <dbReference type="NCBI Taxonomy" id="118510"/>
    <lineage>
        <taxon>Eukaryota</taxon>
        <taxon>Viridiplantae</taxon>
        <taxon>Streptophyta</taxon>
        <taxon>Embryophyta</taxon>
        <taxon>Tracheophyta</taxon>
        <taxon>Spermatophyta</taxon>
        <taxon>Magnoliopsida</taxon>
        <taxon>eudicotyledons</taxon>
        <taxon>Gunneridae</taxon>
        <taxon>Pentapetalae</taxon>
        <taxon>asterids</taxon>
        <taxon>campanulids</taxon>
        <taxon>Asterales</taxon>
        <taxon>Asteraceae</taxon>
        <taxon>Asteroideae</taxon>
        <taxon>Anthemideae</taxon>
        <taxon>Anthemidinae</taxon>
        <taxon>Tanacetum</taxon>
    </lineage>
</organism>
<comment type="caution">
    <text evidence="2">The sequence shown here is derived from an EMBL/GenBank/DDBJ whole genome shotgun (WGS) entry which is preliminary data.</text>
</comment>
<dbReference type="AlphaFoldDB" id="A0A699TM49"/>
<evidence type="ECO:0000256" key="1">
    <source>
        <dbReference type="SAM" id="MobiDB-lite"/>
    </source>
</evidence>
<proteinExistence type="predicted"/>
<reference evidence="2" key="1">
    <citation type="journal article" date="2019" name="Sci. Rep.">
        <title>Draft genome of Tanacetum cinerariifolium, the natural source of mosquito coil.</title>
        <authorList>
            <person name="Yamashiro T."/>
            <person name="Shiraishi A."/>
            <person name="Satake H."/>
            <person name="Nakayama K."/>
        </authorList>
    </citation>
    <scope>NUCLEOTIDE SEQUENCE</scope>
</reference>
<gene>
    <name evidence="2" type="ORF">Tci_883784</name>
</gene>